<name>U2T7R4_LEIAQ</name>
<dbReference type="HOGENOM" id="CLU_2273859_0_0_11"/>
<evidence type="ECO:0000313" key="1">
    <source>
        <dbReference type="EMBL" id="ERK73503.1"/>
    </source>
</evidence>
<sequence>MRLLIGLHGGEAGRVRPDGYLGRVVLRHGFEGGRTTGVGLICTRTSGEGGEDACCGEGERCRDGATAGAIKSWRLHCLAFLDAGVGLGFIAVRTQAAVPMNG</sequence>
<gene>
    <name evidence="1" type="ORF">N136_00061</name>
</gene>
<comment type="caution">
    <text evidence="1">The sequence shown here is derived from an EMBL/GenBank/DDBJ whole genome shotgun (WGS) entry which is preliminary data.</text>
</comment>
<proteinExistence type="predicted"/>
<organism evidence="1 2">
    <name type="scientific">Leifsonia aquatica ATCC 14665</name>
    <dbReference type="NCBI Taxonomy" id="1358026"/>
    <lineage>
        <taxon>Bacteria</taxon>
        <taxon>Bacillati</taxon>
        <taxon>Actinomycetota</taxon>
        <taxon>Actinomycetes</taxon>
        <taxon>Micrococcales</taxon>
        <taxon>Microbacteriaceae</taxon>
        <taxon>Leifsonia</taxon>
    </lineage>
</organism>
<dbReference type="AlphaFoldDB" id="U2T7R4"/>
<protein>
    <submittedName>
        <fullName evidence="1">Uncharacterized protein</fullName>
    </submittedName>
</protein>
<accession>U2T7R4</accession>
<reference evidence="1 2" key="1">
    <citation type="submission" date="2013-08" db="EMBL/GenBank/DDBJ databases">
        <authorList>
            <person name="Weinstock G."/>
            <person name="Sodergren E."/>
            <person name="Wylie T."/>
            <person name="Fulton L."/>
            <person name="Fulton R."/>
            <person name="Fronick C."/>
            <person name="O'Laughlin M."/>
            <person name="Godfrey J."/>
            <person name="Miner T."/>
            <person name="Herter B."/>
            <person name="Appelbaum E."/>
            <person name="Cordes M."/>
            <person name="Lek S."/>
            <person name="Wollam A."/>
            <person name="Pepin K.H."/>
            <person name="Palsikar V.B."/>
            <person name="Mitreva M."/>
            <person name="Wilson R.K."/>
        </authorList>
    </citation>
    <scope>NUCLEOTIDE SEQUENCE [LARGE SCALE GENOMIC DNA]</scope>
    <source>
        <strain evidence="1 2">ATCC 14665</strain>
    </source>
</reference>
<evidence type="ECO:0000313" key="2">
    <source>
        <dbReference type="Proteomes" id="UP000016605"/>
    </source>
</evidence>
<dbReference type="EMBL" id="AWVQ01000009">
    <property type="protein sequence ID" value="ERK73503.1"/>
    <property type="molecule type" value="Genomic_DNA"/>
</dbReference>
<dbReference type="Proteomes" id="UP000016605">
    <property type="component" value="Unassembled WGS sequence"/>
</dbReference>